<dbReference type="GO" id="GO:0042254">
    <property type="term" value="P:ribosome biogenesis"/>
    <property type="evidence" value="ECO:0007669"/>
    <property type="project" value="InterPro"/>
</dbReference>
<dbReference type="STRING" id="51028.A0A0N4UVE2"/>
<evidence type="ECO:0000313" key="7">
    <source>
        <dbReference type="EMBL" id="VDD85969.1"/>
    </source>
</evidence>
<evidence type="ECO:0000256" key="2">
    <source>
        <dbReference type="ARBA" id="ARBA00022980"/>
    </source>
</evidence>
<dbReference type="SUPFAM" id="SSF55315">
    <property type="entry name" value="L30e-like"/>
    <property type="match status" value="1"/>
</dbReference>
<keyword evidence="3 4" id="KW-0687">Ribonucleoprotein</keyword>
<organism evidence="9">
    <name type="scientific">Enterobius vermicularis</name>
    <name type="common">Human pinworm</name>
    <dbReference type="NCBI Taxonomy" id="51028"/>
    <lineage>
        <taxon>Eukaryota</taxon>
        <taxon>Metazoa</taxon>
        <taxon>Ecdysozoa</taxon>
        <taxon>Nematoda</taxon>
        <taxon>Chromadorea</taxon>
        <taxon>Rhabditida</taxon>
        <taxon>Spirurina</taxon>
        <taxon>Oxyuridomorpha</taxon>
        <taxon>Oxyuroidea</taxon>
        <taxon>Oxyuridae</taxon>
        <taxon>Enterobius</taxon>
    </lineage>
</organism>
<keyword evidence="2 4" id="KW-0689">Ribosomal protein</keyword>
<dbReference type="InterPro" id="IPR001921">
    <property type="entry name" value="Ribosomal_eL8_euk"/>
</dbReference>
<dbReference type="PRINTS" id="PR00881">
    <property type="entry name" value="L7ARS6FAMILY"/>
</dbReference>
<reference evidence="7 8" key="2">
    <citation type="submission" date="2018-10" db="EMBL/GenBank/DDBJ databases">
        <authorList>
            <consortium name="Pathogen Informatics"/>
        </authorList>
    </citation>
    <scope>NUCLEOTIDE SEQUENCE [LARGE SCALE GENOMIC DNA]</scope>
</reference>
<evidence type="ECO:0000256" key="5">
    <source>
        <dbReference type="SAM" id="MobiDB-lite"/>
    </source>
</evidence>
<reference evidence="9" key="1">
    <citation type="submission" date="2017-02" db="UniProtKB">
        <authorList>
            <consortium name="WormBaseParasite"/>
        </authorList>
    </citation>
    <scope>IDENTIFICATION</scope>
</reference>
<dbReference type="EMBL" id="UXUI01007170">
    <property type="protein sequence ID" value="VDD85969.1"/>
    <property type="molecule type" value="Genomic_DNA"/>
</dbReference>
<dbReference type="InterPro" id="IPR004038">
    <property type="entry name" value="Ribosomal_eL8/eL30/eS12/Gad45"/>
</dbReference>
<evidence type="ECO:0000256" key="4">
    <source>
        <dbReference type="RuleBase" id="RU367042"/>
    </source>
</evidence>
<dbReference type="InterPro" id="IPR004037">
    <property type="entry name" value="Ribosomal_eL8-like_CS"/>
</dbReference>
<feature type="compositionally biased region" description="Basic and acidic residues" evidence="5">
    <location>
        <begin position="115"/>
        <end position="128"/>
    </location>
</feature>
<comment type="similarity">
    <text evidence="1 4">Belongs to the eukaryotic ribosomal protein eL8 family.</text>
</comment>
<dbReference type="Pfam" id="PF01248">
    <property type="entry name" value="Ribosomal_L7Ae"/>
    <property type="match status" value="1"/>
</dbReference>
<evidence type="ECO:0000313" key="9">
    <source>
        <dbReference type="WBParaSite" id="EVEC_0000140401-mRNA-1"/>
    </source>
</evidence>
<sequence length="263" mass="30505">PSKRIIKKRVAPLPSAVKKQEPKKEQNPLFERRPRNFGIGQDIQPKRDLTRFVKWPRYIRLQRQRAVLMKRLKIPPSINQFHQTLDAQTRAQLLRLLEKYRPETKQQKHNRLKKRAEARAAGKQEEVTKRPPVVRSGVNTVTRLVEQKKAQLVVIAHDVDPLEIVLFLPALCRKFKVPYCILKGKARLGQVVHRKTTSCLAVVDTNPEDKVVLNKLKETMVTNFNDRGEELRKNWGGGIMSKRSQAKQERIAKARAKELAQKM</sequence>
<dbReference type="Proteomes" id="UP000274131">
    <property type="component" value="Unassembled WGS sequence"/>
</dbReference>
<dbReference type="InterPro" id="IPR050257">
    <property type="entry name" value="eL8/uL1-like"/>
</dbReference>
<feature type="region of interest" description="Disordered" evidence="5">
    <location>
        <begin position="104"/>
        <end position="128"/>
    </location>
</feature>
<name>A0A0N4UVE2_ENTVE</name>
<gene>
    <name evidence="7" type="ORF">EVEC_LOCUS1112</name>
</gene>
<dbReference type="InterPro" id="IPR018492">
    <property type="entry name" value="Ribosomal_eL8/Nhp2"/>
</dbReference>
<dbReference type="GO" id="GO:0003723">
    <property type="term" value="F:RNA binding"/>
    <property type="evidence" value="ECO:0007669"/>
    <property type="project" value="UniProtKB-UniRule"/>
</dbReference>
<feature type="region of interest" description="Disordered" evidence="5">
    <location>
        <begin position="1"/>
        <end position="29"/>
    </location>
</feature>
<dbReference type="PANTHER" id="PTHR23105">
    <property type="entry name" value="RIBOSOMAL PROTEIN L7AE FAMILY MEMBER"/>
    <property type="match status" value="1"/>
</dbReference>
<protein>
    <recommendedName>
        <fullName evidence="4">60S ribosomal protein L7a</fullName>
    </recommendedName>
</protein>
<evidence type="ECO:0000259" key="6">
    <source>
        <dbReference type="Pfam" id="PF01248"/>
    </source>
</evidence>
<feature type="compositionally biased region" description="Basic and acidic residues" evidence="5">
    <location>
        <begin position="18"/>
        <end position="29"/>
    </location>
</feature>
<dbReference type="WBParaSite" id="EVEC_0000140401-mRNA-1">
    <property type="protein sequence ID" value="EVEC_0000140401-mRNA-1"/>
    <property type="gene ID" value="EVEC_0000140401"/>
</dbReference>
<dbReference type="InterPro" id="IPR029064">
    <property type="entry name" value="Ribosomal_eL30-like_sf"/>
</dbReference>
<dbReference type="PRINTS" id="PR00882">
    <property type="entry name" value="RIBOSOMALL7A"/>
</dbReference>
<dbReference type="GO" id="GO:0022625">
    <property type="term" value="C:cytosolic large ribosomal subunit"/>
    <property type="evidence" value="ECO:0007669"/>
    <property type="project" value="UniProtKB-UniRule"/>
</dbReference>
<keyword evidence="8" id="KW-1185">Reference proteome</keyword>
<comment type="function">
    <text evidence="4">Component of the ribosome.</text>
</comment>
<dbReference type="FunFam" id="3.30.1330.30:FF:000003">
    <property type="entry name" value="60S ribosomal protein L7a"/>
    <property type="match status" value="1"/>
</dbReference>
<evidence type="ECO:0000313" key="8">
    <source>
        <dbReference type="Proteomes" id="UP000274131"/>
    </source>
</evidence>
<dbReference type="OrthoDB" id="29563at2759"/>
<feature type="domain" description="Ribosomal protein eL8/eL30/eS12/Gadd45" evidence="6">
    <location>
        <begin position="126"/>
        <end position="210"/>
    </location>
</feature>
<accession>A0A0N4UVE2</accession>
<dbReference type="Gene3D" id="3.30.1330.30">
    <property type="match status" value="1"/>
</dbReference>
<dbReference type="PROSITE" id="PS01082">
    <property type="entry name" value="RIBOSOMAL_L7AE"/>
    <property type="match status" value="1"/>
</dbReference>
<proteinExistence type="inferred from homology"/>
<feature type="compositionally biased region" description="Basic residues" evidence="5">
    <location>
        <begin position="1"/>
        <end position="10"/>
    </location>
</feature>
<dbReference type="AlphaFoldDB" id="A0A0N4UVE2"/>
<evidence type="ECO:0000256" key="3">
    <source>
        <dbReference type="ARBA" id="ARBA00023274"/>
    </source>
</evidence>
<evidence type="ECO:0000256" key="1">
    <source>
        <dbReference type="ARBA" id="ARBA00007337"/>
    </source>
</evidence>